<dbReference type="EMBL" id="JARTLD010000003">
    <property type="protein sequence ID" value="MED5015878.1"/>
    <property type="molecule type" value="Genomic_DNA"/>
</dbReference>
<name>A0ABU6PLX2_9BACL</name>
<sequence length="70" mass="7742">MAEASSACVFSPDFPENIANNSKKPCLEITLQVPFQGAKSVFYTRIGDVHCIEIHHAKECINVVDSFVDE</sequence>
<dbReference type="RefSeq" id="WP_328274658.1">
    <property type="nucleotide sequence ID" value="NZ_JARTLD010000003.1"/>
</dbReference>
<evidence type="ECO:0000313" key="1">
    <source>
        <dbReference type="EMBL" id="MED5015878.1"/>
    </source>
</evidence>
<organism evidence="1 2">
    <name type="scientific">Paenibacillus chibensis</name>
    <dbReference type="NCBI Taxonomy" id="59846"/>
    <lineage>
        <taxon>Bacteria</taxon>
        <taxon>Bacillati</taxon>
        <taxon>Bacillota</taxon>
        <taxon>Bacilli</taxon>
        <taxon>Bacillales</taxon>
        <taxon>Paenibacillaceae</taxon>
        <taxon>Paenibacillus</taxon>
    </lineage>
</organism>
<proteinExistence type="predicted"/>
<reference evidence="1 2" key="1">
    <citation type="submission" date="2023-03" db="EMBL/GenBank/DDBJ databases">
        <title>Bacillus Genome Sequencing.</title>
        <authorList>
            <person name="Dunlap C."/>
        </authorList>
    </citation>
    <scope>NUCLEOTIDE SEQUENCE [LARGE SCALE GENOMIC DNA]</scope>
    <source>
        <strain evidence="1 2">NRS-52</strain>
    </source>
</reference>
<gene>
    <name evidence="1" type="ORF">P9847_01020</name>
</gene>
<evidence type="ECO:0000313" key="2">
    <source>
        <dbReference type="Proteomes" id="UP001343257"/>
    </source>
</evidence>
<keyword evidence="2" id="KW-1185">Reference proteome</keyword>
<protein>
    <submittedName>
        <fullName evidence="1">Uncharacterized protein</fullName>
    </submittedName>
</protein>
<comment type="caution">
    <text evidence="1">The sequence shown here is derived from an EMBL/GenBank/DDBJ whole genome shotgun (WGS) entry which is preliminary data.</text>
</comment>
<dbReference type="Proteomes" id="UP001343257">
    <property type="component" value="Unassembled WGS sequence"/>
</dbReference>
<accession>A0ABU6PLX2</accession>